<dbReference type="InterPro" id="IPR031549">
    <property type="entry name" value="ASH"/>
</dbReference>
<dbReference type="KEGG" id="bbae:FRD01_15855"/>
<evidence type="ECO:0000256" key="1">
    <source>
        <dbReference type="ARBA" id="ARBA00004496"/>
    </source>
</evidence>
<dbReference type="GO" id="GO:0005737">
    <property type="term" value="C:cytoplasm"/>
    <property type="evidence" value="ECO:0007669"/>
    <property type="project" value="UniProtKB-SubCell"/>
</dbReference>
<comment type="subcellular location">
    <subcellularLocation>
        <location evidence="1">Cytoplasm</location>
    </subcellularLocation>
</comment>
<sequence>MPKNDHRLDGGETMRSLMILFLGLSLMACGDDLQKKSAPDTNGPDNNLNNETNNQASNNGTVQGTNNQTVDPNNQTNNQTVDPNNPNSNNNTNTNNQNTNNTNNTNNGTIVVDPDVCILVDPLSINFGDVPVGSTARAVVTIENCSSERNKTLLIDSVEAAGDRFIASAPLATEVPYGLLTSFAVEFKPTSGLGYSSQIVIETNAGTRTIQLNGTGIANTTCPTAMASGRVGTSGNFSGNIAAIPLDTVNLSAAGSMGSGGTLSYEWSVLERPTGSNVRLSPNATVMNPSVFIDLAGSYRFELRVYENGVESCVPANVFVRATADEDVHVQLVWDTPSDPDQTDPTGTDMDIHYKRSTGVWNQEPGDIFWRNRTSDWGNFGLDDDPSLDIDDTDGAGPENVNHNNPTSDTYSVGVYYYKDNGYGASTATVRIYLNGALETERTKLFPTEGQFWHAADLQIPSQTLTFPDTLIAGFPTSP</sequence>
<dbReference type="PROSITE" id="PS51257">
    <property type="entry name" value="PROKAR_LIPOPROTEIN"/>
    <property type="match status" value="1"/>
</dbReference>
<dbReference type="Pfam" id="PF15780">
    <property type="entry name" value="ASH"/>
    <property type="match status" value="1"/>
</dbReference>
<dbReference type="InterPro" id="IPR013783">
    <property type="entry name" value="Ig-like_fold"/>
</dbReference>
<dbReference type="AlphaFoldDB" id="A0A5B8XRV4"/>
<evidence type="ECO:0000313" key="5">
    <source>
        <dbReference type="EMBL" id="QED28682.1"/>
    </source>
</evidence>
<feature type="compositionally biased region" description="Low complexity" evidence="3">
    <location>
        <begin position="58"/>
        <end position="107"/>
    </location>
</feature>
<protein>
    <recommendedName>
        <fullName evidence="4">Abnormal spindle-like microcephaly-associated protein ASH domain-containing protein</fullName>
    </recommendedName>
</protein>
<feature type="domain" description="Abnormal spindle-like microcephaly-associated protein ASH" evidence="4">
    <location>
        <begin position="123"/>
        <end position="206"/>
    </location>
</feature>
<dbReference type="Proteomes" id="UP000321595">
    <property type="component" value="Chromosome"/>
</dbReference>
<keyword evidence="6" id="KW-1185">Reference proteome</keyword>
<organism evidence="5 6">
    <name type="scientific">Microvenator marinus</name>
    <dbReference type="NCBI Taxonomy" id="2600177"/>
    <lineage>
        <taxon>Bacteria</taxon>
        <taxon>Deltaproteobacteria</taxon>
        <taxon>Bradymonadales</taxon>
        <taxon>Microvenatoraceae</taxon>
        <taxon>Microvenator</taxon>
    </lineage>
</organism>
<evidence type="ECO:0000313" key="6">
    <source>
        <dbReference type="Proteomes" id="UP000321595"/>
    </source>
</evidence>
<accession>A0A5B8XRV4</accession>
<reference evidence="5 6" key="1">
    <citation type="submission" date="2019-08" db="EMBL/GenBank/DDBJ databases">
        <authorList>
            <person name="Liang Q."/>
        </authorList>
    </citation>
    <scope>NUCLEOTIDE SEQUENCE [LARGE SCALE GENOMIC DNA]</scope>
    <source>
        <strain evidence="5 6">V1718</strain>
    </source>
</reference>
<feature type="region of interest" description="Disordered" evidence="3">
    <location>
        <begin position="35"/>
        <end position="107"/>
    </location>
</feature>
<dbReference type="Gene3D" id="2.60.40.10">
    <property type="entry name" value="Immunoglobulins"/>
    <property type="match status" value="2"/>
</dbReference>
<evidence type="ECO:0000256" key="3">
    <source>
        <dbReference type="SAM" id="MobiDB-lite"/>
    </source>
</evidence>
<dbReference type="OrthoDB" id="5479562at2"/>
<evidence type="ECO:0000259" key="4">
    <source>
        <dbReference type="Pfam" id="PF15780"/>
    </source>
</evidence>
<dbReference type="EMBL" id="CP042467">
    <property type="protein sequence ID" value="QED28682.1"/>
    <property type="molecule type" value="Genomic_DNA"/>
</dbReference>
<name>A0A5B8XRV4_9DELT</name>
<keyword evidence="2" id="KW-0963">Cytoplasm</keyword>
<evidence type="ECO:0000256" key="2">
    <source>
        <dbReference type="ARBA" id="ARBA00022490"/>
    </source>
</evidence>
<gene>
    <name evidence="5" type="ORF">FRD01_15855</name>
</gene>
<proteinExistence type="predicted"/>
<feature type="compositionally biased region" description="Polar residues" evidence="3">
    <location>
        <begin position="39"/>
        <end position="57"/>
    </location>
</feature>